<dbReference type="EMBL" id="JARKHS020019130">
    <property type="protein sequence ID" value="KAK8771903.1"/>
    <property type="molecule type" value="Genomic_DNA"/>
</dbReference>
<feature type="domain" description="Amidase" evidence="1">
    <location>
        <begin position="156"/>
        <end position="261"/>
    </location>
</feature>
<dbReference type="PANTHER" id="PTHR43372">
    <property type="entry name" value="FATTY-ACID AMIDE HYDROLASE"/>
    <property type="match status" value="1"/>
</dbReference>
<dbReference type="InterPro" id="IPR036928">
    <property type="entry name" value="AS_sf"/>
</dbReference>
<reference evidence="2 3" key="1">
    <citation type="journal article" date="2023" name="Arcadia Sci">
        <title>De novo assembly of a long-read Amblyomma americanum tick genome.</title>
        <authorList>
            <person name="Chou S."/>
            <person name="Poskanzer K.E."/>
            <person name="Rollins M."/>
            <person name="Thuy-Boun P.S."/>
        </authorList>
    </citation>
    <scope>NUCLEOTIDE SEQUENCE [LARGE SCALE GENOMIC DNA]</scope>
    <source>
        <strain evidence="2">F_SG_1</strain>
        <tissue evidence="2">Salivary glands</tissue>
    </source>
</reference>
<dbReference type="SUPFAM" id="SSF75304">
    <property type="entry name" value="Amidase signature (AS) enzymes"/>
    <property type="match status" value="1"/>
</dbReference>
<protein>
    <recommendedName>
        <fullName evidence="1">Amidase domain-containing protein</fullName>
    </recommendedName>
</protein>
<keyword evidence="3" id="KW-1185">Reference proteome</keyword>
<name>A0AAQ4EBB2_AMBAM</name>
<evidence type="ECO:0000313" key="3">
    <source>
        <dbReference type="Proteomes" id="UP001321473"/>
    </source>
</evidence>
<sequence>MLQDAGSLMYEGNRSTDDSPAVALMRAAGAIPLLVTNVPELCIWGDTHNLLYGTTVNPHDTRRGPGGSSGGEGSLLASAGSLIGLGTDMVGGVRIPAAYCGVFSHKPTSELPDALSMWYKVSVAKEPKLFDLEDAHVFTELLLAFTEGARHTVPMVIATTTKASYRFRNTQEAEAFLAEVDVVRDRLEETLGEDGVLILPAATKTAPYHRQDIYFNESPEMTALFSILKMPATACPVMKSANGLPLAVQVVAKRGNDRLCLAVAREIERQFGGWIQPWVRN</sequence>
<dbReference type="Proteomes" id="UP001321473">
    <property type="component" value="Unassembled WGS sequence"/>
</dbReference>
<dbReference type="InterPro" id="IPR023631">
    <property type="entry name" value="Amidase_dom"/>
</dbReference>
<evidence type="ECO:0000259" key="1">
    <source>
        <dbReference type="Pfam" id="PF01425"/>
    </source>
</evidence>
<accession>A0AAQ4EBB2</accession>
<dbReference type="GO" id="GO:0012505">
    <property type="term" value="C:endomembrane system"/>
    <property type="evidence" value="ECO:0007669"/>
    <property type="project" value="TreeGrafter"/>
</dbReference>
<dbReference type="Pfam" id="PF01425">
    <property type="entry name" value="Amidase"/>
    <property type="match status" value="2"/>
</dbReference>
<dbReference type="Gene3D" id="3.90.1300.10">
    <property type="entry name" value="Amidase signature (AS) domain"/>
    <property type="match status" value="2"/>
</dbReference>
<dbReference type="InterPro" id="IPR052739">
    <property type="entry name" value="FAAH2"/>
</dbReference>
<feature type="domain" description="Amidase" evidence="1">
    <location>
        <begin position="5"/>
        <end position="109"/>
    </location>
</feature>
<evidence type="ECO:0000313" key="2">
    <source>
        <dbReference type="EMBL" id="KAK8771903.1"/>
    </source>
</evidence>
<proteinExistence type="predicted"/>
<organism evidence="2 3">
    <name type="scientific">Amblyomma americanum</name>
    <name type="common">Lone star tick</name>
    <dbReference type="NCBI Taxonomy" id="6943"/>
    <lineage>
        <taxon>Eukaryota</taxon>
        <taxon>Metazoa</taxon>
        <taxon>Ecdysozoa</taxon>
        <taxon>Arthropoda</taxon>
        <taxon>Chelicerata</taxon>
        <taxon>Arachnida</taxon>
        <taxon>Acari</taxon>
        <taxon>Parasitiformes</taxon>
        <taxon>Ixodida</taxon>
        <taxon>Ixodoidea</taxon>
        <taxon>Ixodidae</taxon>
        <taxon>Amblyomminae</taxon>
        <taxon>Amblyomma</taxon>
    </lineage>
</organism>
<comment type="caution">
    <text evidence="2">The sequence shown here is derived from an EMBL/GenBank/DDBJ whole genome shotgun (WGS) entry which is preliminary data.</text>
</comment>
<dbReference type="AlphaFoldDB" id="A0AAQ4EBB2"/>
<gene>
    <name evidence="2" type="ORF">V5799_024853</name>
</gene>
<dbReference type="PANTHER" id="PTHR43372:SF4">
    <property type="entry name" value="FATTY-ACID AMIDE HYDROLASE 2"/>
    <property type="match status" value="1"/>
</dbReference>